<dbReference type="InterPro" id="IPR000397">
    <property type="entry name" value="Heat_shock_Hsp33"/>
</dbReference>
<name>A0ABV0EXB2_9ENTE</name>
<evidence type="ECO:0000256" key="1">
    <source>
        <dbReference type="ARBA" id="ARBA00022490"/>
    </source>
</evidence>
<dbReference type="Gene3D" id="3.90.1280.10">
    <property type="entry name" value="HSP33 redox switch-like"/>
    <property type="match status" value="1"/>
</dbReference>
<dbReference type="EMBL" id="JAFREL020000004">
    <property type="protein sequence ID" value="MEO1772224.1"/>
    <property type="molecule type" value="Genomic_DNA"/>
</dbReference>
<proteinExistence type="predicted"/>
<dbReference type="PANTHER" id="PTHR30111">
    <property type="entry name" value="33 KDA CHAPERONIN"/>
    <property type="match status" value="1"/>
</dbReference>
<dbReference type="Proteomes" id="UP000664357">
    <property type="component" value="Unassembled WGS sequence"/>
</dbReference>
<protein>
    <submittedName>
        <fullName evidence="6">Hsp33-like protein</fullName>
    </submittedName>
</protein>
<dbReference type="RefSeq" id="WP_207701873.1">
    <property type="nucleotide sequence ID" value="NZ_JAFREL020000004.1"/>
</dbReference>
<evidence type="ECO:0000256" key="5">
    <source>
        <dbReference type="ARBA" id="ARBA00023284"/>
    </source>
</evidence>
<dbReference type="Gene3D" id="3.55.30.10">
    <property type="entry name" value="Hsp33 domain"/>
    <property type="match status" value="1"/>
</dbReference>
<keyword evidence="4" id="KW-0143">Chaperone</keyword>
<gene>
    <name evidence="6" type="ORF">JZO67_004206</name>
</gene>
<evidence type="ECO:0000256" key="3">
    <source>
        <dbReference type="ARBA" id="ARBA00023157"/>
    </source>
</evidence>
<dbReference type="InterPro" id="IPR016154">
    <property type="entry name" value="Heat_shock_Hsp33_C"/>
</dbReference>
<keyword evidence="2" id="KW-0862">Zinc</keyword>
<keyword evidence="1" id="KW-0963">Cytoplasm</keyword>
<reference evidence="6 7" key="1">
    <citation type="submission" date="2021-03" db="EMBL/GenBank/DDBJ databases">
        <authorList>
            <person name="Gilmore M.S."/>
            <person name="Schwartzman J."/>
            <person name="Van Tyne D."/>
            <person name="Martin M."/>
            <person name="Earl A.M."/>
            <person name="Manson A.L."/>
            <person name="Straub T."/>
            <person name="Salamzade R."/>
            <person name="Saavedra J."/>
            <person name="Lebreton F."/>
            <person name="Prichula J."/>
            <person name="Schaufler K."/>
            <person name="Gaca A."/>
            <person name="Sgardioli B."/>
            <person name="Wagenaar J."/>
            <person name="Strong T."/>
        </authorList>
    </citation>
    <scope>NUCLEOTIDE SEQUENCE [LARGE SCALE GENOMIC DNA]</scope>
    <source>
        <strain evidence="6 7">665A</strain>
    </source>
</reference>
<keyword evidence="5" id="KW-0676">Redox-active center</keyword>
<accession>A0ABV0EXB2</accession>
<evidence type="ECO:0000256" key="4">
    <source>
        <dbReference type="ARBA" id="ARBA00023186"/>
    </source>
</evidence>
<evidence type="ECO:0000256" key="2">
    <source>
        <dbReference type="ARBA" id="ARBA00022833"/>
    </source>
</evidence>
<reference evidence="6 7" key="2">
    <citation type="submission" date="2024-02" db="EMBL/GenBank/DDBJ databases">
        <title>The Genome Sequence of Enterococcus sp. DIV0159.</title>
        <authorList>
            <person name="Earl A."/>
            <person name="Manson A."/>
            <person name="Gilmore M."/>
            <person name="Sanders J."/>
            <person name="Shea T."/>
            <person name="Howe W."/>
            <person name="Livny J."/>
            <person name="Cuomo C."/>
            <person name="Neafsey D."/>
            <person name="Birren B."/>
        </authorList>
    </citation>
    <scope>NUCLEOTIDE SEQUENCE [LARGE SCALE GENOMIC DNA]</scope>
    <source>
        <strain evidence="6 7">665A</strain>
    </source>
</reference>
<dbReference type="PANTHER" id="PTHR30111:SF1">
    <property type="entry name" value="33 KDA CHAPERONIN"/>
    <property type="match status" value="1"/>
</dbReference>
<evidence type="ECO:0000313" key="6">
    <source>
        <dbReference type="EMBL" id="MEO1772224.1"/>
    </source>
</evidence>
<dbReference type="InterPro" id="IPR016153">
    <property type="entry name" value="Heat_shock_Hsp33_N"/>
</dbReference>
<dbReference type="SUPFAM" id="SSF64397">
    <property type="entry name" value="Hsp33 domain"/>
    <property type="match status" value="1"/>
</dbReference>
<evidence type="ECO:0000313" key="7">
    <source>
        <dbReference type="Proteomes" id="UP000664357"/>
    </source>
</evidence>
<keyword evidence="3" id="KW-1015">Disulfide bond</keyword>
<sequence length="270" mass="30352">MKNQVTKYLIENKQLRLYLLSGKQIYSTVKELSLVEADANQFIKALNITALVNALTIGKQRISFTFSSKNKKNKLSTDSFSNHTITGTATLQELPTNFKKGTIQTISSLEGQFGSAHTSYSLMKTGDFYSDIEAYFADSEQTPTYFYPISTEENAENIVLLLQPLPFALDEVVLSSLEQIEVLRKDLGLATIETVESNLAVLFSDQQFLGHTSINYHCGCSKQMFLPLIFSLSKKEVEELVTQKENLEAICPLCGKSYTFLPEDILFYLQ</sequence>
<keyword evidence="7" id="KW-1185">Reference proteome</keyword>
<organism evidence="6 7">
    <name type="scientific">Candidatus Enterococcus ferrettii</name>
    <dbReference type="NCBI Taxonomy" id="2815324"/>
    <lineage>
        <taxon>Bacteria</taxon>
        <taxon>Bacillati</taxon>
        <taxon>Bacillota</taxon>
        <taxon>Bacilli</taxon>
        <taxon>Lactobacillales</taxon>
        <taxon>Enterococcaceae</taxon>
        <taxon>Enterococcus</taxon>
    </lineage>
</organism>
<dbReference type="SUPFAM" id="SSF118352">
    <property type="entry name" value="HSP33 redox switch-like"/>
    <property type="match status" value="1"/>
</dbReference>
<dbReference type="Pfam" id="PF01430">
    <property type="entry name" value="HSP33"/>
    <property type="match status" value="1"/>
</dbReference>
<comment type="caution">
    <text evidence="6">The sequence shown here is derived from an EMBL/GenBank/DDBJ whole genome shotgun (WGS) entry which is preliminary data.</text>
</comment>